<dbReference type="RefSeq" id="WP_379944044.1">
    <property type="nucleotide sequence ID" value="NZ_JBHTIB010000028.1"/>
</dbReference>
<sequence>MVHFLYILFSPSKNTHYIGETYNLNERLAKHNNHQYTGSFTKIANDWELVLHLKCHSKDDAIYLEKFIKRMKSKKFILKIIDNPNILTDILNKK</sequence>
<evidence type="ECO:0000256" key="1">
    <source>
        <dbReference type="ARBA" id="ARBA00007435"/>
    </source>
</evidence>
<evidence type="ECO:0000313" key="3">
    <source>
        <dbReference type="EMBL" id="MFD0837355.1"/>
    </source>
</evidence>
<reference evidence="4" key="1">
    <citation type="journal article" date="2019" name="Int. J. Syst. Evol. Microbiol.">
        <title>The Global Catalogue of Microorganisms (GCM) 10K type strain sequencing project: providing services to taxonomists for standard genome sequencing and annotation.</title>
        <authorList>
            <consortium name="The Broad Institute Genomics Platform"/>
            <consortium name="The Broad Institute Genome Sequencing Center for Infectious Disease"/>
            <person name="Wu L."/>
            <person name="Ma J."/>
        </authorList>
    </citation>
    <scope>NUCLEOTIDE SEQUENCE [LARGE SCALE GENOMIC DNA]</scope>
    <source>
        <strain evidence="4">CCUG 60529</strain>
    </source>
</reference>
<keyword evidence="4" id="KW-1185">Reference proteome</keyword>
<name>A0ABW3BWG8_9FLAO</name>
<comment type="similarity">
    <text evidence="1">Belongs to the UPF0213 family.</text>
</comment>
<dbReference type="SUPFAM" id="SSF82771">
    <property type="entry name" value="GIY-YIG endonuclease"/>
    <property type="match status" value="1"/>
</dbReference>
<evidence type="ECO:0000259" key="2">
    <source>
        <dbReference type="PROSITE" id="PS50164"/>
    </source>
</evidence>
<dbReference type="Gene3D" id="3.40.1440.10">
    <property type="entry name" value="GIY-YIG endonuclease"/>
    <property type="match status" value="1"/>
</dbReference>
<dbReference type="InterPro" id="IPR035901">
    <property type="entry name" value="GIY-YIG_endonuc_sf"/>
</dbReference>
<comment type="caution">
    <text evidence="3">The sequence shown here is derived from an EMBL/GenBank/DDBJ whole genome shotgun (WGS) entry which is preliminary data.</text>
</comment>
<dbReference type="InterPro" id="IPR050190">
    <property type="entry name" value="UPF0213_domain"/>
</dbReference>
<proteinExistence type="inferred from homology"/>
<dbReference type="PANTHER" id="PTHR34477:SF1">
    <property type="entry name" value="UPF0213 PROTEIN YHBQ"/>
    <property type="match status" value="1"/>
</dbReference>
<dbReference type="InterPro" id="IPR000305">
    <property type="entry name" value="GIY-YIG_endonuc"/>
</dbReference>
<dbReference type="PROSITE" id="PS50164">
    <property type="entry name" value="GIY_YIG"/>
    <property type="match status" value="1"/>
</dbReference>
<feature type="domain" description="GIY-YIG" evidence="2">
    <location>
        <begin position="1"/>
        <end position="78"/>
    </location>
</feature>
<gene>
    <name evidence="3" type="ORF">ACFQ0I_16370</name>
</gene>
<accession>A0ABW3BWG8</accession>
<protein>
    <submittedName>
        <fullName evidence="3">GIY-YIG nuclease family protein</fullName>
    </submittedName>
</protein>
<dbReference type="PANTHER" id="PTHR34477">
    <property type="entry name" value="UPF0213 PROTEIN YHBQ"/>
    <property type="match status" value="1"/>
</dbReference>
<evidence type="ECO:0000313" key="4">
    <source>
        <dbReference type="Proteomes" id="UP001597011"/>
    </source>
</evidence>
<dbReference type="EMBL" id="JBHTIB010000028">
    <property type="protein sequence ID" value="MFD0837355.1"/>
    <property type="molecule type" value="Genomic_DNA"/>
</dbReference>
<dbReference type="Pfam" id="PF01541">
    <property type="entry name" value="GIY-YIG"/>
    <property type="match status" value="1"/>
</dbReference>
<organism evidence="3 4">
    <name type="scientific">Mariniflexile aquimaris</name>
    <dbReference type="NCBI Taxonomy" id="881009"/>
    <lineage>
        <taxon>Bacteria</taxon>
        <taxon>Pseudomonadati</taxon>
        <taxon>Bacteroidota</taxon>
        <taxon>Flavobacteriia</taxon>
        <taxon>Flavobacteriales</taxon>
        <taxon>Flavobacteriaceae</taxon>
        <taxon>Mariniflexile</taxon>
    </lineage>
</organism>
<dbReference type="Proteomes" id="UP001597011">
    <property type="component" value="Unassembled WGS sequence"/>
</dbReference>